<name>B6SLD9_MAIZE</name>
<accession>B6SLD9</accession>
<proteinExistence type="evidence at transcript level"/>
<dbReference type="AlphaFoldDB" id="B6SLD9"/>
<sequence length="45" mass="4722">MAHLPAPQFIGHQPVVVPRASPLPRACSDPLAIVFAPRCSVLCAS</sequence>
<reference evidence="1" key="1">
    <citation type="journal article" date="2009" name="Plant Mol. Biol.">
        <title>Insights into corn genes derived from large-scale cDNA sequencing.</title>
        <authorList>
            <person name="Alexandrov N.N."/>
            <person name="Brover V.V."/>
            <person name="Freidin S."/>
            <person name="Troukhan M.E."/>
            <person name="Tatarinova T.V."/>
            <person name="Zhang H."/>
            <person name="Swaller T.J."/>
            <person name="Lu Y.P."/>
            <person name="Bouck J."/>
            <person name="Flavell R.B."/>
            <person name="Feldmann K.A."/>
        </authorList>
    </citation>
    <scope>NUCLEOTIDE SEQUENCE</scope>
</reference>
<evidence type="ECO:0000313" key="1">
    <source>
        <dbReference type="EMBL" id="ACG25672.1"/>
    </source>
</evidence>
<protein>
    <submittedName>
        <fullName evidence="1">Uncharacterized protein</fullName>
    </submittedName>
</protein>
<organism evidence="1">
    <name type="scientific">Zea mays</name>
    <name type="common">Maize</name>
    <dbReference type="NCBI Taxonomy" id="4577"/>
    <lineage>
        <taxon>Eukaryota</taxon>
        <taxon>Viridiplantae</taxon>
        <taxon>Streptophyta</taxon>
        <taxon>Embryophyta</taxon>
        <taxon>Tracheophyta</taxon>
        <taxon>Spermatophyta</taxon>
        <taxon>Magnoliopsida</taxon>
        <taxon>Liliopsida</taxon>
        <taxon>Poales</taxon>
        <taxon>Poaceae</taxon>
        <taxon>PACMAD clade</taxon>
        <taxon>Panicoideae</taxon>
        <taxon>Andropogonodae</taxon>
        <taxon>Andropogoneae</taxon>
        <taxon>Tripsacinae</taxon>
        <taxon>Zea</taxon>
    </lineage>
</organism>
<dbReference type="EMBL" id="EU953554">
    <property type="protein sequence ID" value="ACG25672.1"/>
    <property type="molecule type" value="mRNA"/>
</dbReference>